<dbReference type="EMBL" id="CAJOBZ010000063">
    <property type="protein sequence ID" value="CAF4934460.1"/>
    <property type="molecule type" value="Genomic_DNA"/>
</dbReference>
<evidence type="ECO:0000313" key="2">
    <source>
        <dbReference type="Proteomes" id="UP000663880"/>
    </source>
</evidence>
<organism evidence="1 2">
    <name type="scientific">Pieris macdunnoughi</name>
    <dbReference type="NCBI Taxonomy" id="345717"/>
    <lineage>
        <taxon>Eukaryota</taxon>
        <taxon>Metazoa</taxon>
        <taxon>Ecdysozoa</taxon>
        <taxon>Arthropoda</taxon>
        <taxon>Hexapoda</taxon>
        <taxon>Insecta</taxon>
        <taxon>Pterygota</taxon>
        <taxon>Neoptera</taxon>
        <taxon>Endopterygota</taxon>
        <taxon>Lepidoptera</taxon>
        <taxon>Glossata</taxon>
        <taxon>Ditrysia</taxon>
        <taxon>Papilionoidea</taxon>
        <taxon>Pieridae</taxon>
        <taxon>Pierinae</taxon>
        <taxon>Pieris</taxon>
    </lineage>
</organism>
<evidence type="ECO:0008006" key="3">
    <source>
        <dbReference type="Google" id="ProtNLM"/>
    </source>
</evidence>
<dbReference type="OrthoDB" id="1681765at2759"/>
<comment type="caution">
    <text evidence="1">The sequence shown here is derived from an EMBL/GenBank/DDBJ whole genome shotgun (WGS) entry which is preliminary data.</text>
</comment>
<name>A0A821X4S9_9NEOP</name>
<reference evidence="1" key="1">
    <citation type="submission" date="2021-02" db="EMBL/GenBank/DDBJ databases">
        <authorList>
            <person name="Steward A R."/>
        </authorList>
    </citation>
    <scope>NUCLEOTIDE SEQUENCE</scope>
</reference>
<accession>A0A821X4S9</accession>
<proteinExistence type="predicted"/>
<evidence type="ECO:0000313" key="1">
    <source>
        <dbReference type="EMBL" id="CAF4934460.1"/>
    </source>
</evidence>
<keyword evidence="2" id="KW-1185">Reference proteome</keyword>
<protein>
    <recommendedName>
        <fullName evidence="3">Nuclease HARBI1</fullName>
    </recommendedName>
</protein>
<sequence>MDRKKIIRKYTKLLIPLLVEELNELLEKEQQVEDPDEFRMLLRMDVQHFDTLLENITPLIQRQDTVMREAITAKTKLQVALCYLVTGASYRYLQAFYRVSRAAISSLIPEVMDAIFTYLETILKVPQNNEEWKEIELGSRTRWNFPGCHSAIDGKHVIIQAPPNCGTRTARELRDKYAEFFSGAGAVSWQNRMIS</sequence>
<gene>
    <name evidence="1" type="ORF">PMACD_LOCUS14145</name>
</gene>
<dbReference type="AlphaFoldDB" id="A0A821X4S9"/>
<dbReference type="Proteomes" id="UP000663880">
    <property type="component" value="Unassembled WGS sequence"/>
</dbReference>